<keyword evidence="12" id="KW-1185">Reference proteome</keyword>
<evidence type="ECO:0000256" key="5">
    <source>
        <dbReference type="ARBA" id="ARBA00022692"/>
    </source>
</evidence>
<comment type="similarity">
    <text evidence="8 9">Belongs to the TRAP transporter small permease family.</text>
</comment>
<evidence type="ECO:0000256" key="6">
    <source>
        <dbReference type="ARBA" id="ARBA00022989"/>
    </source>
</evidence>
<sequence length="182" mass="20956">MNLGWIDRVTPAIDAASTLAGKLIAWLIVPMFCVLFFEVMIRKIGRPTLWANDIATMCYGAHFFLAAAWTLKIQKHIRTDFFSKDWSLRTQVWMDLAQYILLFLPGMVIFTWASWQFAAESWELREALMTTWRPPAYWYKSIIPLASILIMLQGVAEVLKCIKTLQTGVDYRANQEGPSELT</sequence>
<dbReference type="AlphaFoldDB" id="A0A6M4H6T5"/>
<comment type="function">
    <text evidence="9">Part of the tripartite ATP-independent periplasmic (TRAP) transport system.</text>
</comment>
<evidence type="ECO:0000256" key="2">
    <source>
        <dbReference type="ARBA" id="ARBA00022448"/>
    </source>
</evidence>
<keyword evidence="2 9" id="KW-0813">Transport</keyword>
<feature type="transmembrane region" description="Helical" evidence="9">
    <location>
        <begin position="137"/>
        <end position="156"/>
    </location>
</feature>
<feature type="transmembrane region" description="Helical" evidence="9">
    <location>
        <begin position="12"/>
        <end position="37"/>
    </location>
</feature>
<evidence type="ECO:0000256" key="8">
    <source>
        <dbReference type="ARBA" id="ARBA00038436"/>
    </source>
</evidence>
<accession>A0A6M4H6T5</accession>
<feature type="domain" description="Tripartite ATP-independent periplasmic transporters DctQ component" evidence="10">
    <location>
        <begin position="31"/>
        <end position="163"/>
    </location>
</feature>
<dbReference type="PANTHER" id="PTHR35011">
    <property type="entry name" value="2,3-DIKETO-L-GULONATE TRAP TRANSPORTER SMALL PERMEASE PROTEIN YIAM"/>
    <property type="match status" value="1"/>
</dbReference>
<reference evidence="11 12" key="1">
    <citation type="submission" date="2020-04" db="EMBL/GenBank/DDBJ databases">
        <title>Usitatibacter rugosus gen. nov., sp. nov. and Usitatibacter palustris sp. nov., novel members of Usitatibacteraceae fam. nov. within the order Nitrosomonadales isolated from soil.</title>
        <authorList>
            <person name="Huber K.J."/>
            <person name="Neumann-Schaal M."/>
            <person name="Geppert A."/>
            <person name="Luckner M."/>
            <person name="Wanner G."/>
            <person name="Overmann J."/>
        </authorList>
    </citation>
    <scope>NUCLEOTIDE SEQUENCE [LARGE SCALE GENOMIC DNA]</scope>
    <source>
        <strain evidence="11 12">Swamp67</strain>
    </source>
</reference>
<evidence type="ECO:0000256" key="3">
    <source>
        <dbReference type="ARBA" id="ARBA00022475"/>
    </source>
</evidence>
<dbReference type="GO" id="GO:0005886">
    <property type="term" value="C:plasma membrane"/>
    <property type="evidence" value="ECO:0007669"/>
    <property type="project" value="UniProtKB-SubCell"/>
</dbReference>
<evidence type="ECO:0000259" key="10">
    <source>
        <dbReference type="Pfam" id="PF04290"/>
    </source>
</evidence>
<organism evidence="11 12">
    <name type="scientific">Usitatibacter palustris</name>
    <dbReference type="NCBI Taxonomy" id="2732487"/>
    <lineage>
        <taxon>Bacteria</taxon>
        <taxon>Pseudomonadati</taxon>
        <taxon>Pseudomonadota</taxon>
        <taxon>Betaproteobacteria</taxon>
        <taxon>Nitrosomonadales</taxon>
        <taxon>Usitatibacteraceae</taxon>
        <taxon>Usitatibacter</taxon>
    </lineage>
</organism>
<gene>
    <name evidence="11" type="ORF">DSM104440_01169</name>
</gene>
<dbReference type="InParanoid" id="A0A6M4H6T5"/>
<keyword evidence="3" id="KW-1003">Cell membrane</keyword>
<dbReference type="Proteomes" id="UP000503096">
    <property type="component" value="Chromosome"/>
</dbReference>
<comment type="subcellular location">
    <subcellularLocation>
        <location evidence="1 9">Cell inner membrane</location>
        <topology evidence="1 9">Multi-pass membrane protein</topology>
    </subcellularLocation>
</comment>
<evidence type="ECO:0000256" key="4">
    <source>
        <dbReference type="ARBA" id="ARBA00022519"/>
    </source>
</evidence>
<evidence type="ECO:0000256" key="9">
    <source>
        <dbReference type="RuleBase" id="RU369079"/>
    </source>
</evidence>
<protein>
    <recommendedName>
        <fullName evidence="9">TRAP transporter small permease protein</fullName>
    </recommendedName>
</protein>
<evidence type="ECO:0000256" key="1">
    <source>
        <dbReference type="ARBA" id="ARBA00004429"/>
    </source>
</evidence>
<dbReference type="GO" id="GO:0022857">
    <property type="term" value="F:transmembrane transporter activity"/>
    <property type="evidence" value="ECO:0007669"/>
    <property type="project" value="UniProtKB-UniRule"/>
</dbReference>
<dbReference type="PANTHER" id="PTHR35011:SF4">
    <property type="entry name" value="SLL1102 PROTEIN"/>
    <property type="match status" value="1"/>
</dbReference>
<keyword evidence="7 9" id="KW-0472">Membrane</keyword>
<proteinExistence type="inferred from homology"/>
<evidence type="ECO:0000313" key="11">
    <source>
        <dbReference type="EMBL" id="QJR14373.1"/>
    </source>
</evidence>
<evidence type="ECO:0000256" key="7">
    <source>
        <dbReference type="ARBA" id="ARBA00023136"/>
    </source>
</evidence>
<keyword evidence="5 9" id="KW-0812">Transmembrane</keyword>
<dbReference type="InterPro" id="IPR055348">
    <property type="entry name" value="DctQ"/>
</dbReference>
<dbReference type="Pfam" id="PF04290">
    <property type="entry name" value="DctQ"/>
    <property type="match status" value="1"/>
</dbReference>
<feature type="transmembrane region" description="Helical" evidence="9">
    <location>
        <begin position="49"/>
        <end position="71"/>
    </location>
</feature>
<evidence type="ECO:0000313" key="12">
    <source>
        <dbReference type="Proteomes" id="UP000503096"/>
    </source>
</evidence>
<feature type="transmembrane region" description="Helical" evidence="9">
    <location>
        <begin position="92"/>
        <end position="117"/>
    </location>
</feature>
<comment type="subunit">
    <text evidence="9">The complex comprises the extracytoplasmic solute receptor protein and the two transmembrane proteins.</text>
</comment>
<dbReference type="KEGG" id="upl:DSM104440_01169"/>
<keyword evidence="6 9" id="KW-1133">Transmembrane helix</keyword>
<dbReference type="InterPro" id="IPR007387">
    <property type="entry name" value="TRAP_DctQ"/>
</dbReference>
<dbReference type="RefSeq" id="WP_171161134.1">
    <property type="nucleotide sequence ID" value="NZ_CP053073.1"/>
</dbReference>
<keyword evidence="4 9" id="KW-0997">Cell inner membrane</keyword>
<name>A0A6M4H6T5_9PROT</name>
<dbReference type="EMBL" id="CP053073">
    <property type="protein sequence ID" value="QJR14373.1"/>
    <property type="molecule type" value="Genomic_DNA"/>
</dbReference>